<dbReference type="RefSeq" id="WP_075008000.1">
    <property type="nucleotide sequence ID" value="NZ_FOAP01000010.1"/>
</dbReference>
<reference evidence="2" key="1">
    <citation type="submission" date="2016-10" db="EMBL/GenBank/DDBJ databases">
        <authorList>
            <person name="Varghese N."/>
            <person name="Submissions S."/>
        </authorList>
    </citation>
    <scope>NUCLEOTIDE SEQUENCE [LARGE SCALE GENOMIC DNA]</scope>
    <source>
        <strain evidence="2">DSM 17044</strain>
    </source>
</reference>
<evidence type="ECO:0000313" key="2">
    <source>
        <dbReference type="Proteomes" id="UP000182719"/>
    </source>
</evidence>
<keyword evidence="2" id="KW-1185">Reference proteome</keyword>
<sequence length="260" mass="29113">MSTALFLSPHLDDVAFSCGGTLARLKARRWKIILATVFTRSVPRPTGFALACQTSKGLSPDVDYMALRRAEDRSFAAWMGVDELVWIDLPEAPHRGYHSPGALFAPPRTDDDIIPTLEDRLSLLMEDVRPDLVFAPQALGSHVDHVQLVRTLPSLNIQVSQILWYRDTPYAVRQPQAKPDYSLPDGLRPLALNVTEEMSRKVSGCVCYRSQIPFQFGGEAEVASTLETFHQQEAADYGQAGHAEVFLARSNFESEWRDRL</sequence>
<organism evidence="1 2">
    <name type="scientific">Stigmatella aurantiaca</name>
    <dbReference type="NCBI Taxonomy" id="41"/>
    <lineage>
        <taxon>Bacteria</taxon>
        <taxon>Pseudomonadati</taxon>
        <taxon>Myxococcota</taxon>
        <taxon>Myxococcia</taxon>
        <taxon>Myxococcales</taxon>
        <taxon>Cystobacterineae</taxon>
        <taxon>Archangiaceae</taxon>
        <taxon>Stigmatella</taxon>
    </lineage>
</organism>
<dbReference type="Proteomes" id="UP000182719">
    <property type="component" value="Unassembled WGS sequence"/>
</dbReference>
<dbReference type="EMBL" id="FOAP01000010">
    <property type="protein sequence ID" value="SEL95417.1"/>
    <property type="molecule type" value="Genomic_DNA"/>
</dbReference>
<dbReference type="Gene3D" id="3.40.50.10320">
    <property type="entry name" value="LmbE-like"/>
    <property type="match status" value="1"/>
</dbReference>
<dbReference type="SUPFAM" id="SSF102588">
    <property type="entry name" value="LmbE-like"/>
    <property type="match status" value="1"/>
</dbReference>
<proteinExistence type="predicted"/>
<dbReference type="AlphaFoldDB" id="A0A1H7UGN1"/>
<dbReference type="InterPro" id="IPR003737">
    <property type="entry name" value="GlcNAc_PI_deacetylase-related"/>
</dbReference>
<gene>
    <name evidence="1" type="ORF">SAMN05444354_11018</name>
</gene>
<protein>
    <submittedName>
        <fullName evidence="1">N-acetylglucosaminyl deacetylase, LmbE family</fullName>
    </submittedName>
</protein>
<evidence type="ECO:0000313" key="1">
    <source>
        <dbReference type="EMBL" id="SEL95417.1"/>
    </source>
</evidence>
<accession>A0A1H7UGN1</accession>
<dbReference type="Pfam" id="PF02585">
    <property type="entry name" value="PIG-L"/>
    <property type="match status" value="1"/>
</dbReference>
<dbReference type="InterPro" id="IPR024078">
    <property type="entry name" value="LmbE-like_dom_sf"/>
</dbReference>
<dbReference type="OrthoDB" id="116799at2"/>
<name>A0A1H7UGN1_STIAU</name>